<dbReference type="GO" id="GO:0005634">
    <property type="term" value="C:nucleus"/>
    <property type="evidence" value="ECO:0007669"/>
    <property type="project" value="TreeGrafter"/>
</dbReference>
<dbReference type="GO" id="GO:0005737">
    <property type="term" value="C:cytoplasm"/>
    <property type="evidence" value="ECO:0007669"/>
    <property type="project" value="TreeGrafter"/>
</dbReference>
<dbReference type="PROSITE" id="PS50143">
    <property type="entry name" value="BIR_REPEAT_2"/>
    <property type="match status" value="1"/>
</dbReference>
<organism evidence="2 3">
    <name type="scientific">Lymnaea stagnalis</name>
    <name type="common">Great pond snail</name>
    <name type="synonym">Helix stagnalis</name>
    <dbReference type="NCBI Taxonomy" id="6523"/>
    <lineage>
        <taxon>Eukaryota</taxon>
        <taxon>Metazoa</taxon>
        <taxon>Spiralia</taxon>
        <taxon>Lophotrochozoa</taxon>
        <taxon>Mollusca</taxon>
        <taxon>Gastropoda</taxon>
        <taxon>Heterobranchia</taxon>
        <taxon>Euthyneura</taxon>
        <taxon>Panpulmonata</taxon>
        <taxon>Hygrophila</taxon>
        <taxon>Lymnaeoidea</taxon>
        <taxon>Lymnaeidae</taxon>
        <taxon>Lymnaea</taxon>
    </lineage>
</organism>
<dbReference type="EMBL" id="CAXITT010000289">
    <property type="protein sequence ID" value="CAL1538190.1"/>
    <property type="molecule type" value="Genomic_DNA"/>
</dbReference>
<dbReference type="AlphaFoldDB" id="A0AAV2HVF6"/>
<comment type="caution">
    <text evidence="2">The sequence shown here is derived from an EMBL/GenBank/DDBJ whole genome shotgun (WGS) entry which is preliminary data.</text>
</comment>
<dbReference type="SMART" id="SM00238">
    <property type="entry name" value="BIR"/>
    <property type="match status" value="1"/>
</dbReference>
<dbReference type="PROSITE" id="PS01282">
    <property type="entry name" value="BIR_REPEAT_1"/>
    <property type="match status" value="1"/>
</dbReference>
<dbReference type="InterPro" id="IPR050784">
    <property type="entry name" value="IAP"/>
</dbReference>
<evidence type="ECO:0000313" key="2">
    <source>
        <dbReference type="EMBL" id="CAL1538190.1"/>
    </source>
</evidence>
<dbReference type="CDD" id="cd00022">
    <property type="entry name" value="BIR"/>
    <property type="match status" value="1"/>
</dbReference>
<name>A0AAV2HVF6_LYMST</name>
<dbReference type="SUPFAM" id="SSF57924">
    <property type="entry name" value="Inhibitor of apoptosis (IAP) repeat"/>
    <property type="match status" value="1"/>
</dbReference>
<reference evidence="2 3" key="1">
    <citation type="submission" date="2024-04" db="EMBL/GenBank/DDBJ databases">
        <authorList>
            <consortium name="Genoscope - CEA"/>
            <person name="William W."/>
        </authorList>
    </citation>
    <scope>NUCLEOTIDE SEQUENCE [LARGE SCALE GENOMIC DNA]</scope>
</reference>
<keyword evidence="3" id="KW-1185">Reference proteome</keyword>
<dbReference type="PANTHER" id="PTHR10044:SF139">
    <property type="entry name" value="DEATH-ASSOCIATED INHIBITOR OF APOPTOSIS 2"/>
    <property type="match status" value="1"/>
</dbReference>
<dbReference type="Pfam" id="PF00653">
    <property type="entry name" value="BIR"/>
    <property type="match status" value="1"/>
</dbReference>
<evidence type="ECO:0000313" key="3">
    <source>
        <dbReference type="Proteomes" id="UP001497497"/>
    </source>
</evidence>
<dbReference type="PANTHER" id="PTHR10044">
    <property type="entry name" value="INHIBITOR OF APOPTOSIS"/>
    <property type="match status" value="1"/>
</dbReference>
<feature type="compositionally biased region" description="Polar residues" evidence="1">
    <location>
        <begin position="108"/>
        <end position="122"/>
    </location>
</feature>
<accession>A0AAV2HVF6</accession>
<evidence type="ECO:0000256" key="1">
    <source>
        <dbReference type="SAM" id="MobiDB-lite"/>
    </source>
</evidence>
<sequence length="122" mass="14471">MLSNKVTTTQLQYKMLPKRPEFEEYTVRLNTFNEKWQVDFLKPELVARAGLWYIGEEDRVRCYFCGGGLRRWEPKDDPLKEHKRLFPTCGFLTMKLYERETDNHEGKATQTFGSEGNQKSKL</sequence>
<proteinExistence type="predicted"/>
<dbReference type="Gene3D" id="1.10.1170.10">
    <property type="entry name" value="Inhibitor Of Apoptosis Protein (2mihbC-IAP-1), Chain A"/>
    <property type="match status" value="1"/>
</dbReference>
<feature type="region of interest" description="Disordered" evidence="1">
    <location>
        <begin position="103"/>
        <end position="122"/>
    </location>
</feature>
<dbReference type="GO" id="GO:0051726">
    <property type="term" value="P:regulation of cell cycle"/>
    <property type="evidence" value="ECO:0007669"/>
    <property type="project" value="TreeGrafter"/>
</dbReference>
<dbReference type="Proteomes" id="UP001497497">
    <property type="component" value="Unassembled WGS sequence"/>
</dbReference>
<protein>
    <submittedName>
        <fullName evidence="2">Uncharacterized protein</fullName>
    </submittedName>
</protein>
<dbReference type="InterPro" id="IPR001370">
    <property type="entry name" value="BIR_rpt"/>
</dbReference>
<gene>
    <name evidence="2" type="ORF">GSLYS_00012011001</name>
</gene>